<reference evidence="4" key="3">
    <citation type="submission" date="2017-09" db="EMBL/GenBank/DDBJ databases">
        <title>Depth-based differentiation of microbial function through sediment-hosted aquifers and enrichment of novel symbionts in the deep terrestrial subsurface.</title>
        <authorList>
            <person name="Probst A.J."/>
            <person name="Ladd B."/>
            <person name="Jarett J.K."/>
            <person name="Geller-Mcgrath D.E."/>
            <person name="Sieber C.M.K."/>
            <person name="Emerson J.B."/>
            <person name="Anantharaman K."/>
            <person name="Thomas B.C."/>
            <person name="Malmstrom R."/>
            <person name="Stieglmeier M."/>
            <person name="Klingl A."/>
            <person name="Woyke T."/>
            <person name="Ryan C.M."/>
            <person name="Banfield J.F."/>
        </authorList>
    </citation>
    <scope>NUCLEOTIDE SEQUENCE</scope>
    <source>
        <strain evidence="4">CG_4_8_14_3_um_filter_34_18</strain>
    </source>
</reference>
<keyword evidence="1" id="KW-0804">Transcription</keyword>
<gene>
    <name evidence="3" type="ORF">AUK42_04120</name>
    <name evidence="6" type="ORF">CO097_01070</name>
    <name evidence="5" type="ORF">COZ07_03540</name>
    <name evidence="4" type="ORF">COZ58_03550</name>
</gene>
<organism evidence="3 7">
    <name type="scientific">Candidatus Infernicultor aquiphilus</name>
    <dbReference type="NCBI Taxonomy" id="1805029"/>
    <lineage>
        <taxon>Bacteria</taxon>
        <taxon>Pseudomonadati</taxon>
        <taxon>Atribacterota</taxon>
        <taxon>Candidatus Phoenicimicrobiia</taxon>
        <taxon>Candidatus Pheonicimicrobiales</taxon>
        <taxon>Candidatus Phoenicimicrobiaceae</taxon>
        <taxon>Candidatus Infernicultor</taxon>
    </lineage>
</organism>
<dbReference type="Gene3D" id="1.10.10.1250">
    <property type="entry name" value="RNA polymerase, subunit delta, N-terminal domain"/>
    <property type="match status" value="2"/>
</dbReference>
<evidence type="ECO:0000313" key="8">
    <source>
        <dbReference type="Proteomes" id="UP000228560"/>
    </source>
</evidence>
<dbReference type="RefSeq" id="WP_406607220.1">
    <property type="nucleotide sequence ID" value="NZ_PFKO01000127.1"/>
</dbReference>
<accession>A0A2M7K8Y3</accession>
<reference evidence="3 7" key="1">
    <citation type="journal article" date="2016" name="Environ. Microbiol.">
        <title>Genomic resolution of a cold subsurface aquifer community provides metabolic insights for novel microbes adapted to high CO concentrations.</title>
        <authorList>
            <person name="Probst A.J."/>
            <person name="Castelle C.J."/>
            <person name="Singh A."/>
            <person name="Brown C.T."/>
            <person name="Anantharaman K."/>
            <person name="Sharon I."/>
            <person name="Hug L.A."/>
            <person name="Burstein D."/>
            <person name="Emerson J.B."/>
            <person name="Thomas B.C."/>
            <person name="Banfield J.F."/>
        </authorList>
    </citation>
    <scope>NUCLEOTIDE SEQUENCE [LARGE SCALE GENOMIC DNA]</scope>
    <source>
        <strain evidence="3">CG2_30_33_13</strain>
    </source>
</reference>
<dbReference type="EMBL" id="MNYY01000082">
    <property type="protein sequence ID" value="OIP70591.1"/>
    <property type="molecule type" value="Genomic_DNA"/>
</dbReference>
<accession>A0A1J5GPN2</accession>
<evidence type="ECO:0000313" key="9">
    <source>
        <dbReference type="Proteomes" id="UP000230646"/>
    </source>
</evidence>
<evidence type="ECO:0000313" key="7">
    <source>
        <dbReference type="Proteomes" id="UP000182763"/>
    </source>
</evidence>
<name>A0A1J5GPN2_9BACT</name>
<dbReference type="PROSITE" id="PS51913">
    <property type="entry name" value="HTH_HARE"/>
    <property type="match status" value="1"/>
</dbReference>
<evidence type="ECO:0000313" key="5">
    <source>
        <dbReference type="EMBL" id="PIY33075.1"/>
    </source>
</evidence>
<dbReference type="AlphaFoldDB" id="A0A1J5GPN2"/>
<reference evidence="8 9" key="2">
    <citation type="submission" date="2017-09" db="EMBL/GenBank/DDBJ databases">
        <title>Depth-based differentiation of microbial function through sediment-hosted aquifers and enrichment of novel symbionts in the deep terrestrial subsurface.</title>
        <authorList>
            <person name="Probst A.J."/>
            <person name="Ladd B."/>
            <person name="Jarett J.K."/>
            <person name="Geller-Mcgrath D.E."/>
            <person name="Sieber C.M."/>
            <person name="Emerson J.B."/>
            <person name="Anantharaman K."/>
            <person name="Thomas B.C."/>
            <person name="Malmstrom R."/>
            <person name="Stieglmeier M."/>
            <person name="Klingl A."/>
            <person name="Woyke T."/>
            <person name="Ryan C.M."/>
            <person name="Banfield J.F."/>
        </authorList>
    </citation>
    <scope>NUCLEOTIDE SEQUENCE [LARGE SCALE GENOMIC DNA]</scope>
    <source>
        <strain evidence="5">CG_4_10_14_3_um_filter_34_13</strain>
        <strain evidence="6">CG_4_9_14_3_um_filter_33_16</strain>
    </source>
</reference>
<evidence type="ECO:0000313" key="6">
    <source>
        <dbReference type="EMBL" id="PJB57868.1"/>
    </source>
</evidence>
<dbReference type="Proteomes" id="UP000230646">
    <property type="component" value="Unassembled WGS sequence"/>
</dbReference>
<protein>
    <recommendedName>
        <fullName evidence="2">HTH HARE-type domain-containing protein</fullName>
    </recommendedName>
</protein>
<dbReference type="EMBL" id="PFKO01000127">
    <property type="protein sequence ID" value="PIY33075.1"/>
    <property type="molecule type" value="Genomic_DNA"/>
</dbReference>
<evidence type="ECO:0000256" key="1">
    <source>
        <dbReference type="ARBA" id="ARBA00023163"/>
    </source>
</evidence>
<dbReference type="EMBL" id="PFIP01000061">
    <property type="protein sequence ID" value="PIX34579.1"/>
    <property type="molecule type" value="Genomic_DNA"/>
</dbReference>
<dbReference type="InterPro" id="IPR038087">
    <property type="entry name" value="RNAP_delta_N_dom_sf"/>
</dbReference>
<evidence type="ECO:0000313" key="3">
    <source>
        <dbReference type="EMBL" id="OIP70591.1"/>
    </source>
</evidence>
<accession>A0A2M8CFQ0</accession>
<dbReference type="GO" id="GO:0006355">
    <property type="term" value="P:regulation of DNA-templated transcription"/>
    <property type="evidence" value="ECO:0007669"/>
    <property type="project" value="InterPro"/>
</dbReference>
<proteinExistence type="predicted"/>
<dbReference type="Proteomes" id="UP000228560">
    <property type="component" value="Unassembled WGS sequence"/>
</dbReference>
<evidence type="ECO:0000313" key="4">
    <source>
        <dbReference type="EMBL" id="PIX34579.1"/>
    </source>
</evidence>
<dbReference type="InterPro" id="IPR007759">
    <property type="entry name" value="Asxl_HARE-HTH"/>
</dbReference>
<dbReference type="Proteomes" id="UP000182763">
    <property type="component" value="Unassembled WGS sequence"/>
</dbReference>
<dbReference type="Pfam" id="PF05066">
    <property type="entry name" value="HARE-HTH"/>
    <property type="match status" value="2"/>
</dbReference>
<feature type="domain" description="HTH HARE-type" evidence="2">
    <location>
        <begin position="4"/>
        <end position="68"/>
    </location>
</feature>
<dbReference type="EMBL" id="PFTV01000027">
    <property type="protein sequence ID" value="PJB57868.1"/>
    <property type="molecule type" value="Genomic_DNA"/>
</dbReference>
<evidence type="ECO:0000259" key="2">
    <source>
        <dbReference type="PROSITE" id="PS51913"/>
    </source>
</evidence>
<dbReference type="STRING" id="1805029.AUK42_04120"/>
<comment type="caution">
    <text evidence="3">The sequence shown here is derived from an EMBL/GenBank/DDBJ whole genome shotgun (WGS) entry which is preliminary data.</text>
</comment>
<dbReference type="Proteomes" id="UP000231493">
    <property type="component" value="Unassembled WGS sequence"/>
</dbReference>
<accession>A0A2M7PRA3</accession>
<sequence>MKHKSVADVAYEILTKHKKPLHFREITKELIKIRPLNVKEPYYAVNASMSGDKRFMRSKRGVWGLVKWKYKDANIKYSLTSYCLKDGTMFLTSYMRPFFPRDKNIIEATFIDKEGNEIEATVNNELNCIMGLKEWYEKKELRVNDIIFIGLIDYDRKRYFLVTEKETQVEPQDELGEKIFKILQEAGHPLTYKEICEKALEVEVKSENLFSKYINNVLKKDPRFIEKKEEVWGLFDWLSELKKLRLKLINSEDNENFKPLLQKVFNFLGFQTSVILEGKASFILVEALLDYKTYNLVVDGKVLDEKSKKIQKYEYWSELTKAKEKTKSDYSVIISSDFDYNILSEKIDENKVILFELRWLDSIIKEHNKLPFSLTNLKSIFLSPNSIENNVFQLFEKRKQIYNKIKLINIIITILNENSSKKLSLNVESLTKIINQKSNEYLEFGRVQEPEVEEITKMLALEPFNILQKTEMGSIILDFKPELAKERLNKVIEEMF</sequence>